<sequence length="100" mass="10661">MSTETVDERAGHRRSLTVLSLTTLSGIAAALVSSMLASAATDTIGLYPLAGAIVLQLPLLRLLGVDVEDFGVKDNLYVAFMTFSLWFVTWTILLTTGASL</sequence>
<dbReference type="PATRIC" id="fig|1227455.4.peg.826"/>
<dbReference type="InterPro" id="IPR043941">
    <property type="entry name" value="EMC6-arch"/>
</dbReference>
<dbReference type="EMBL" id="AOMD01000012">
    <property type="protein sequence ID" value="EMA46812.1"/>
    <property type="molecule type" value="Genomic_DNA"/>
</dbReference>
<dbReference type="Proteomes" id="UP000011669">
    <property type="component" value="Unassembled WGS sequence"/>
</dbReference>
<dbReference type="InParanoid" id="M0MM88"/>
<dbReference type="AlphaFoldDB" id="M0MM88"/>
<feature type="transmembrane region" description="Helical" evidence="1">
    <location>
        <begin position="76"/>
        <end position="98"/>
    </location>
</feature>
<dbReference type="RefSeq" id="WP_006076660.1">
    <property type="nucleotide sequence ID" value="NZ_AOMD01000012.1"/>
</dbReference>
<keyword evidence="1" id="KW-0472">Membrane</keyword>
<keyword evidence="1" id="KW-0812">Transmembrane</keyword>
<gene>
    <name evidence="2" type="ORF">C449_04061</name>
</gene>
<dbReference type="STRING" id="1227455.C449_04061"/>
<accession>M0MM88</accession>
<feature type="transmembrane region" description="Helical" evidence="1">
    <location>
        <begin position="44"/>
        <end position="64"/>
    </location>
</feature>
<reference evidence="2 3" key="1">
    <citation type="journal article" date="2014" name="PLoS Genet.">
        <title>Phylogenetically driven sequencing of extremely halophilic archaea reveals strategies for static and dynamic osmo-response.</title>
        <authorList>
            <person name="Becker E.A."/>
            <person name="Seitzer P.M."/>
            <person name="Tritt A."/>
            <person name="Larsen D."/>
            <person name="Krusor M."/>
            <person name="Yao A.I."/>
            <person name="Wu D."/>
            <person name="Madern D."/>
            <person name="Eisen J.A."/>
            <person name="Darling A.E."/>
            <person name="Facciotti M.T."/>
        </authorList>
    </citation>
    <scope>NUCLEOTIDE SEQUENCE [LARGE SCALE GENOMIC DNA]</scope>
    <source>
        <strain evidence="2 3">DSM 5350</strain>
    </source>
</reference>
<evidence type="ECO:0000313" key="2">
    <source>
        <dbReference type="EMBL" id="EMA46812.1"/>
    </source>
</evidence>
<feature type="transmembrane region" description="Helical" evidence="1">
    <location>
        <begin position="16"/>
        <end position="38"/>
    </location>
</feature>
<dbReference type="Pfam" id="PF19094">
    <property type="entry name" value="EMC6_arch"/>
    <property type="match status" value="1"/>
</dbReference>
<comment type="caution">
    <text evidence="2">The sequence shown here is derived from an EMBL/GenBank/DDBJ whole genome shotgun (WGS) entry which is preliminary data.</text>
</comment>
<name>M0MM88_9EURY</name>
<organism evidence="2 3">
    <name type="scientific">Halococcus saccharolyticus DSM 5350</name>
    <dbReference type="NCBI Taxonomy" id="1227455"/>
    <lineage>
        <taxon>Archaea</taxon>
        <taxon>Methanobacteriati</taxon>
        <taxon>Methanobacteriota</taxon>
        <taxon>Stenosarchaea group</taxon>
        <taxon>Halobacteria</taxon>
        <taxon>Halobacteriales</taxon>
        <taxon>Halococcaceae</taxon>
        <taxon>Halococcus</taxon>
    </lineage>
</organism>
<evidence type="ECO:0000256" key="1">
    <source>
        <dbReference type="SAM" id="Phobius"/>
    </source>
</evidence>
<proteinExistence type="predicted"/>
<keyword evidence="1" id="KW-1133">Transmembrane helix</keyword>
<dbReference type="OrthoDB" id="50040at2157"/>
<keyword evidence="3" id="KW-1185">Reference proteome</keyword>
<protein>
    <submittedName>
        <fullName evidence="2">Uncharacterized protein</fullName>
    </submittedName>
</protein>
<evidence type="ECO:0000313" key="3">
    <source>
        <dbReference type="Proteomes" id="UP000011669"/>
    </source>
</evidence>